<protein>
    <submittedName>
        <fullName evidence="1">Uncharacterized protein</fullName>
    </submittedName>
</protein>
<dbReference type="OrthoDB" id="1633476at2"/>
<comment type="caution">
    <text evidence="1">The sequence shown here is derived from an EMBL/GenBank/DDBJ whole genome shotgun (WGS) entry which is preliminary data.</text>
</comment>
<proteinExistence type="predicted"/>
<organism evidence="1 2">
    <name type="scientific">Hydrogenispora ethanolica</name>
    <dbReference type="NCBI Taxonomy" id="1082276"/>
    <lineage>
        <taxon>Bacteria</taxon>
        <taxon>Bacillati</taxon>
        <taxon>Bacillota</taxon>
        <taxon>Hydrogenispora</taxon>
    </lineage>
</organism>
<dbReference type="AlphaFoldDB" id="A0A4R1S4U4"/>
<dbReference type="RefSeq" id="WP_132013234.1">
    <property type="nucleotide sequence ID" value="NZ_SLUN01000004.1"/>
</dbReference>
<sequence length="405" mass="44741">MQTYPGSLQGVPSFLHHPGISQDLSEAAGQWPERAWSAPIEAPVRKAGVKFKTPAEYVVILSPVPGLTRDLTQFTRDLSGRAWSVSVISTLSRGIDKSGEVAEPLGATTGVPPVVGRAPSSDLLQLALEGFVAHTIHREAAELALAATLFGADSGLFGTAPSNTGIIATGESSTVRRNRQSFGAVNPVTGINRVNWSGSGEFSLRIYRGLSRWQRRYESITDPIFPLMPNWRDGITEQIEYLTDIITSYDETEQRIRVRDEPRRSFEYMFTAMNRAEMALLESTIWKHQGSELWLPLWTDARFTTHAIPDGGTQARVETGAWLELQEDGYVVLYQDPVHWEIKRVTIIYDSAVFFLVPVQKTWPQGTLVIPVARAVPSEKITGQKATAGLLEAPVRFELVVNPDA</sequence>
<evidence type="ECO:0000313" key="2">
    <source>
        <dbReference type="Proteomes" id="UP000295008"/>
    </source>
</evidence>
<accession>A0A4R1S4U4</accession>
<reference evidence="1 2" key="1">
    <citation type="submission" date="2019-03" db="EMBL/GenBank/DDBJ databases">
        <title>Genomic Encyclopedia of Type Strains, Phase IV (KMG-IV): sequencing the most valuable type-strain genomes for metagenomic binning, comparative biology and taxonomic classification.</title>
        <authorList>
            <person name="Goeker M."/>
        </authorList>
    </citation>
    <scope>NUCLEOTIDE SEQUENCE [LARGE SCALE GENOMIC DNA]</scope>
    <source>
        <strain evidence="1 2">LX-B</strain>
    </source>
</reference>
<name>A0A4R1S4U4_HYDET</name>
<dbReference type="EMBL" id="SLUN01000004">
    <property type="protein sequence ID" value="TCL74248.1"/>
    <property type="molecule type" value="Genomic_DNA"/>
</dbReference>
<keyword evidence="2" id="KW-1185">Reference proteome</keyword>
<dbReference type="Proteomes" id="UP000295008">
    <property type="component" value="Unassembled WGS sequence"/>
</dbReference>
<gene>
    <name evidence="1" type="ORF">EDC14_1004186</name>
</gene>
<evidence type="ECO:0000313" key="1">
    <source>
        <dbReference type="EMBL" id="TCL74248.1"/>
    </source>
</evidence>